<evidence type="ECO:0000256" key="2">
    <source>
        <dbReference type="ARBA" id="ARBA00005005"/>
    </source>
</evidence>
<comment type="catalytic activity">
    <reaction evidence="13">
        <text>a (3S)-3-hydroxyacyl-CoA + NAD(+) = a 3-oxoacyl-CoA + NADH + H(+)</text>
        <dbReference type="Rhea" id="RHEA:22432"/>
        <dbReference type="ChEBI" id="CHEBI:15378"/>
        <dbReference type="ChEBI" id="CHEBI:57318"/>
        <dbReference type="ChEBI" id="CHEBI:57540"/>
        <dbReference type="ChEBI" id="CHEBI:57945"/>
        <dbReference type="ChEBI" id="CHEBI:90726"/>
        <dbReference type="EC" id="1.1.1.35"/>
    </reaction>
</comment>
<accession>A0A239N9Z8</accession>
<keyword evidence="6" id="KW-0560">Oxidoreductase</keyword>
<feature type="domain" description="3-hydroxyacyl-CoA dehydrogenase NAD binding" evidence="15">
    <location>
        <begin position="296"/>
        <end position="457"/>
    </location>
</feature>
<keyword evidence="10" id="KW-0413">Isomerase</keyword>
<evidence type="ECO:0000256" key="12">
    <source>
        <dbReference type="ARBA" id="ARBA00023268"/>
    </source>
</evidence>
<evidence type="ECO:0000256" key="9">
    <source>
        <dbReference type="ARBA" id="ARBA00023140"/>
    </source>
</evidence>
<dbReference type="InterPro" id="IPR006108">
    <property type="entry name" value="3HC_DH_C"/>
</dbReference>
<evidence type="ECO:0000256" key="1">
    <source>
        <dbReference type="ARBA" id="ARBA00004275"/>
    </source>
</evidence>
<name>A0A239N9Z8_9PSED</name>
<dbReference type="Pfam" id="PF00725">
    <property type="entry name" value="3HCDH"/>
    <property type="match status" value="2"/>
</dbReference>
<dbReference type="RefSeq" id="WP_089394443.1">
    <property type="nucleotide sequence ID" value="NZ_FNEC01000031.1"/>
</dbReference>
<dbReference type="InterPro" id="IPR001753">
    <property type="entry name" value="Enoyl-CoA_hydra/iso"/>
</dbReference>
<evidence type="ECO:0000313" key="16">
    <source>
        <dbReference type="EMBL" id="SDK19625.1"/>
    </source>
</evidence>
<dbReference type="InterPro" id="IPR008927">
    <property type="entry name" value="6-PGluconate_DH-like_C_sf"/>
</dbReference>
<dbReference type="GO" id="GO:0070403">
    <property type="term" value="F:NAD+ binding"/>
    <property type="evidence" value="ECO:0007669"/>
    <property type="project" value="InterPro"/>
</dbReference>
<dbReference type="GO" id="GO:0016853">
    <property type="term" value="F:isomerase activity"/>
    <property type="evidence" value="ECO:0007669"/>
    <property type="project" value="UniProtKB-KW"/>
</dbReference>
<evidence type="ECO:0000256" key="13">
    <source>
        <dbReference type="ARBA" id="ARBA00049556"/>
    </source>
</evidence>
<dbReference type="CDD" id="cd06558">
    <property type="entry name" value="crotonase-like"/>
    <property type="match status" value="1"/>
</dbReference>
<dbReference type="UniPathway" id="UPA00659"/>
<dbReference type="Proteomes" id="UP000198309">
    <property type="component" value="Unassembled WGS sequence"/>
</dbReference>
<dbReference type="InterPro" id="IPR036291">
    <property type="entry name" value="NAD(P)-bd_dom_sf"/>
</dbReference>
<dbReference type="SUPFAM" id="SSF52096">
    <property type="entry name" value="ClpP/crotonase"/>
    <property type="match status" value="1"/>
</dbReference>
<gene>
    <name evidence="16" type="ORF">SAMN05216189_103141</name>
    <name evidence="17" type="ORF">SAMN06295949_14026</name>
</gene>
<evidence type="ECO:0000256" key="6">
    <source>
        <dbReference type="ARBA" id="ARBA00023002"/>
    </source>
</evidence>
<dbReference type="Pfam" id="PF02737">
    <property type="entry name" value="3HCDH_N"/>
    <property type="match status" value="1"/>
</dbReference>
<keyword evidence="18" id="KW-1185">Reference proteome</keyword>
<evidence type="ECO:0000256" key="8">
    <source>
        <dbReference type="ARBA" id="ARBA00023098"/>
    </source>
</evidence>
<keyword evidence="8" id="KW-0443">Lipid metabolism</keyword>
<dbReference type="InterPro" id="IPR029045">
    <property type="entry name" value="ClpP/crotonase-like_dom_sf"/>
</dbReference>
<reference evidence="16 19" key="1">
    <citation type="submission" date="2016-10" db="EMBL/GenBank/DDBJ databases">
        <authorList>
            <person name="de Groot N.N."/>
        </authorList>
    </citation>
    <scope>NUCLEOTIDE SEQUENCE [LARGE SCALE GENOMIC DNA]</scope>
    <source>
        <strain evidence="16 19">CCM 7361</strain>
    </source>
</reference>
<dbReference type="PANTHER" id="PTHR23309">
    <property type="entry name" value="3-HYDROXYACYL-COA DEHYROGENASE"/>
    <property type="match status" value="1"/>
</dbReference>
<dbReference type="GO" id="GO:0004300">
    <property type="term" value="F:enoyl-CoA hydratase activity"/>
    <property type="evidence" value="ECO:0007669"/>
    <property type="project" value="UniProtKB-ARBA"/>
</dbReference>
<evidence type="ECO:0000256" key="7">
    <source>
        <dbReference type="ARBA" id="ARBA00023027"/>
    </source>
</evidence>
<feature type="domain" description="3-hydroxyacyl-CoA dehydrogenase C-terminal" evidence="14">
    <location>
        <begin position="462"/>
        <end position="550"/>
    </location>
</feature>
<evidence type="ECO:0000256" key="11">
    <source>
        <dbReference type="ARBA" id="ARBA00023239"/>
    </source>
</evidence>
<dbReference type="Proteomes" id="UP000199693">
    <property type="component" value="Unassembled WGS sequence"/>
</dbReference>
<evidence type="ECO:0000313" key="18">
    <source>
        <dbReference type="Proteomes" id="UP000198309"/>
    </source>
</evidence>
<keyword evidence="12" id="KW-0511">Multifunctional enzyme</keyword>
<evidence type="ECO:0000259" key="14">
    <source>
        <dbReference type="Pfam" id="PF00725"/>
    </source>
</evidence>
<dbReference type="EMBL" id="FNEC01000031">
    <property type="protein sequence ID" value="SDK19625.1"/>
    <property type="molecule type" value="Genomic_DNA"/>
</dbReference>
<protein>
    <submittedName>
        <fullName evidence="16">3-hydroxyacyl-CoA dehydrogenase</fullName>
    </submittedName>
</protein>
<reference evidence="17 18" key="2">
    <citation type="submission" date="2017-06" db="EMBL/GenBank/DDBJ databases">
        <authorList>
            <person name="Varghese N."/>
            <person name="Submissions S."/>
        </authorList>
    </citation>
    <scope>NUCLEOTIDE SEQUENCE [LARGE SCALE GENOMIC DNA]</scope>
    <source>
        <strain evidence="17 18">RLD-1</strain>
    </source>
</reference>
<evidence type="ECO:0000313" key="19">
    <source>
        <dbReference type="Proteomes" id="UP000199693"/>
    </source>
</evidence>
<evidence type="ECO:0000259" key="15">
    <source>
        <dbReference type="Pfam" id="PF02737"/>
    </source>
</evidence>
<dbReference type="GO" id="GO:0006635">
    <property type="term" value="P:fatty acid beta-oxidation"/>
    <property type="evidence" value="ECO:0007669"/>
    <property type="project" value="UniProtKB-UniPathway"/>
</dbReference>
<dbReference type="PANTHER" id="PTHR23309:SF49">
    <property type="entry name" value="PEROXISOMAL BIFUNCTIONAL ENZYME"/>
    <property type="match status" value="1"/>
</dbReference>
<evidence type="ECO:0000256" key="10">
    <source>
        <dbReference type="ARBA" id="ARBA00023235"/>
    </source>
</evidence>
<keyword evidence="11" id="KW-0456">Lyase</keyword>
<keyword evidence="4" id="KW-0276">Fatty acid metabolism</keyword>
<evidence type="ECO:0000256" key="3">
    <source>
        <dbReference type="ARBA" id="ARBA00011245"/>
    </source>
</evidence>
<dbReference type="Gene3D" id="1.10.1040.50">
    <property type="match status" value="1"/>
</dbReference>
<keyword evidence="5" id="KW-0442">Lipid degradation</keyword>
<dbReference type="Pfam" id="PF00378">
    <property type="entry name" value="ECH_1"/>
    <property type="match status" value="1"/>
</dbReference>
<comment type="pathway">
    <text evidence="2">Lipid metabolism; fatty acid beta-oxidation.</text>
</comment>
<keyword evidence="9" id="KW-0576">Peroxisome</keyword>
<dbReference type="EMBL" id="FZPC01000040">
    <property type="protein sequence ID" value="SNT51731.1"/>
    <property type="molecule type" value="Genomic_DNA"/>
</dbReference>
<organism evidence="16 19">
    <name type="scientific">Pseudomonas delhiensis</name>
    <dbReference type="NCBI Taxonomy" id="366289"/>
    <lineage>
        <taxon>Bacteria</taxon>
        <taxon>Pseudomonadati</taxon>
        <taxon>Pseudomonadota</taxon>
        <taxon>Gammaproteobacteria</taxon>
        <taxon>Pseudomonadales</taxon>
        <taxon>Pseudomonadaceae</taxon>
        <taxon>Pseudomonas</taxon>
    </lineage>
</organism>
<dbReference type="InterPro" id="IPR006176">
    <property type="entry name" value="3-OHacyl-CoA_DH_NAD-bd"/>
</dbReference>
<dbReference type="Gene3D" id="3.40.50.720">
    <property type="entry name" value="NAD(P)-binding Rossmann-like Domain"/>
    <property type="match status" value="1"/>
</dbReference>
<dbReference type="GO" id="GO:0003857">
    <property type="term" value="F:(3S)-3-hydroxyacyl-CoA dehydrogenase (NAD+) activity"/>
    <property type="evidence" value="ECO:0007669"/>
    <property type="project" value="UniProtKB-EC"/>
</dbReference>
<proteinExistence type="predicted"/>
<evidence type="ECO:0000256" key="4">
    <source>
        <dbReference type="ARBA" id="ARBA00022832"/>
    </source>
</evidence>
<dbReference type="SUPFAM" id="SSF51735">
    <property type="entry name" value="NAD(P)-binding Rossmann-fold domains"/>
    <property type="match status" value="1"/>
</dbReference>
<dbReference type="Gene3D" id="3.90.226.10">
    <property type="entry name" value="2-enoyl-CoA Hydratase, Chain A, domain 1"/>
    <property type="match status" value="1"/>
</dbReference>
<comment type="subcellular location">
    <subcellularLocation>
        <location evidence="1">Peroxisome</location>
    </subcellularLocation>
</comment>
<dbReference type="AlphaFoldDB" id="A0A239N9Z8"/>
<sequence length="675" mass="71783">MNAPYELRSDAVAVVRLDNPPVNSLGQVLRQALFHALRAAQADPRAAAIVLEGRGDGFSAGGDLVEFRAGTTFAQPDLPGVIFDLIEHSPKPVVAALHGYALGGGLELALACHGRVAAWNCRVGLPETTLGLLPGAGGTQRLPRAVGLEAATSMIVNGNQVEAGTLADSLLFDAISDQPLEEACRLALVLAEQGQPFPLLRRLRVQHPEPQGFLAFARQQARGRRHYNSALPKAIDAIGLSLAADFDAATRQEQQLFRGQLDDPESLAIRHAFLAERLAPKVAGLEPDAALPVREVVVIGAGFMGSSIATCLLRAGCRVSLYDSQPGAAQAAAARLAEQEDSPAGQLRVIEGFAEMAPADLVIEAVVERLDVKQAIFAELGRHCRADAVLASNTSSLDLDRIAEASGCPERVVGLHFFGPAQVMRLLEVVRGEKTAAPVLATALVLAKRLRKVAVVAGVCRGFIGNRLFDRYLLQALALASEGIAPQRIDQALERWGMKMGPFKVMDLVGIDLLRGAWTGVHEQAGIGLLARLCDAGRTGQRAGLGWYRYDQGPKAQIDPGLDGLVGATGEERVIEDSGIVQRCVLALVNEGARVLEEGIAQRASDIDVVFLLGYGFPGSRGGPMFWASTQGLAATRRQLCALAEQTGDAFWQPAALIDRLATELKDFSSVDSHE</sequence>
<keyword evidence="7" id="KW-0520">NAD</keyword>
<evidence type="ECO:0000256" key="5">
    <source>
        <dbReference type="ARBA" id="ARBA00022963"/>
    </source>
</evidence>
<evidence type="ECO:0000313" key="17">
    <source>
        <dbReference type="EMBL" id="SNT51731.1"/>
    </source>
</evidence>
<dbReference type="SUPFAM" id="SSF48179">
    <property type="entry name" value="6-phosphogluconate dehydrogenase C-terminal domain-like"/>
    <property type="match status" value="2"/>
</dbReference>
<comment type="subunit">
    <text evidence="3">Monomer.</text>
</comment>
<feature type="domain" description="3-hydroxyacyl-CoA dehydrogenase C-terminal" evidence="14">
    <location>
        <begin position="580"/>
        <end position="663"/>
    </location>
</feature>